<keyword evidence="6 8" id="KW-0030">Aminoacyl-tRNA synthetase</keyword>
<organism evidence="11 12">
    <name type="scientific">Campylobacter rectus</name>
    <name type="common">Wolinella recta</name>
    <dbReference type="NCBI Taxonomy" id="203"/>
    <lineage>
        <taxon>Bacteria</taxon>
        <taxon>Pseudomonadati</taxon>
        <taxon>Campylobacterota</taxon>
        <taxon>Epsilonproteobacteria</taxon>
        <taxon>Campylobacterales</taxon>
        <taxon>Campylobacteraceae</taxon>
        <taxon>Campylobacter</taxon>
    </lineage>
</organism>
<dbReference type="InterPro" id="IPR045864">
    <property type="entry name" value="aa-tRNA-synth_II/BPL/LPL"/>
</dbReference>
<evidence type="ECO:0000256" key="5">
    <source>
        <dbReference type="ARBA" id="ARBA00022917"/>
    </source>
</evidence>
<dbReference type="Gene3D" id="3.40.50.800">
    <property type="entry name" value="Anticodon-binding domain"/>
    <property type="match status" value="1"/>
</dbReference>
<evidence type="ECO:0000256" key="1">
    <source>
        <dbReference type="ARBA" id="ARBA00008226"/>
    </source>
</evidence>
<dbReference type="InterPro" id="IPR004516">
    <property type="entry name" value="HisRS/HisZ"/>
</dbReference>
<dbReference type="Pfam" id="PF03129">
    <property type="entry name" value="HGTP_anticodon"/>
    <property type="match status" value="1"/>
</dbReference>
<dbReference type="InterPro" id="IPR036621">
    <property type="entry name" value="Anticodon-bd_dom_sf"/>
</dbReference>
<keyword evidence="5 8" id="KW-0648">Protein biosynthesis</keyword>
<dbReference type="EC" id="6.1.1.21" evidence="8"/>
<feature type="binding site" evidence="9">
    <location>
        <begin position="80"/>
        <end position="82"/>
    </location>
    <ligand>
        <name>L-histidine</name>
        <dbReference type="ChEBI" id="CHEBI:57595"/>
    </ligand>
</feature>
<dbReference type="SUPFAM" id="SSF55681">
    <property type="entry name" value="Class II aaRS and biotin synthetases"/>
    <property type="match status" value="1"/>
</dbReference>
<dbReference type="GO" id="GO:0004821">
    <property type="term" value="F:histidine-tRNA ligase activity"/>
    <property type="evidence" value="ECO:0007669"/>
    <property type="project" value="UniProtKB-UniRule"/>
</dbReference>
<dbReference type="InterPro" id="IPR006195">
    <property type="entry name" value="aa-tRNA-synth_II"/>
</dbReference>
<dbReference type="PROSITE" id="PS50862">
    <property type="entry name" value="AA_TRNA_LIGASE_II"/>
    <property type="match status" value="1"/>
</dbReference>
<evidence type="ECO:0000313" key="12">
    <source>
        <dbReference type="Proteomes" id="UP000502377"/>
    </source>
</evidence>
<comment type="subcellular location">
    <subcellularLocation>
        <location evidence="8">Cytoplasm</location>
    </subcellularLocation>
</comment>
<dbReference type="GO" id="GO:0005524">
    <property type="term" value="F:ATP binding"/>
    <property type="evidence" value="ECO:0007669"/>
    <property type="project" value="UniProtKB-UniRule"/>
</dbReference>
<evidence type="ECO:0000259" key="10">
    <source>
        <dbReference type="PROSITE" id="PS50862"/>
    </source>
</evidence>
<dbReference type="Proteomes" id="UP000502377">
    <property type="component" value="Chromosome"/>
</dbReference>
<dbReference type="KEGG" id="crx:CRECT_1131"/>
<comment type="catalytic activity">
    <reaction evidence="7 8">
        <text>tRNA(His) + L-histidine + ATP = L-histidyl-tRNA(His) + AMP + diphosphate + H(+)</text>
        <dbReference type="Rhea" id="RHEA:17313"/>
        <dbReference type="Rhea" id="RHEA-COMP:9665"/>
        <dbReference type="Rhea" id="RHEA-COMP:9689"/>
        <dbReference type="ChEBI" id="CHEBI:15378"/>
        <dbReference type="ChEBI" id="CHEBI:30616"/>
        <dbReference type="ChEBI" id="CHEBI:33019"/>
        <dbReference type="ChEBI" id="CHEBI:57595"/>
        <dbReference type="ChEBI" id="CHEBI:78442"/>
        <dbReference type="ChEBI" id="CHEBI:78527"/>
        <dbReference type="ChEBI" id="CHEBI:456215"/>
        <dbReference type="EC" id="6.1.1.21"/>
    </reaction>
</comment>
<keyword evidence="4 8" id="KW-0547">Nucleotide-binding</keyword>
<sequence>MISALRGMKDVLPPQSGLYERIIKICEEVAKNYGYEFVLSPHLEQTALFRRSVGESSDIVGKEMYQFEDKGGNDVCLRPEGTAGVVRAFIEAKFDRTGGVRRYFYHGSMFRYERPQKGRLREFHQFGCECFGEPSVYEDASVILMINEIFSRLGIKTKLLINSLGDAASMGAYRQKLVKFLDAHEEQICEDCKRRKLTNPIRVLDCKAQSCQKIYENAPLIIGSLNDECAGEFKKLQEILSGNGVEFEIDPKLVRGLDYYCKTAFEFVSSEIGAKSAVAGGGRYDRLVEYLGGKASYGVGFAMGIERIMEILGGRESQSARSGVYIGAMDADGVDAVYKIAINLRKSIPVLVSYEPKKLQKHLNAADNANTRICLCVGEDELKSGKIWLKDLSEKAEKTLDLADLETELKRILNV</sequence>
<dbReference type="GO" id="GO:0006427">
    <property type="term" value="P:histidyl-tRNA aminoacylation"/>
    <property type="evidence" value="ECO:0007669"/>
    <property type="project" value="UniProtKB-UniRule"/>
</dbReference>
<dbReference type="Gene3D" id="3.30.930.10">
    <property type="entry name" value="Bira Bifunctional Protein, Domain 2"/>
    <property type="match status" value="1"/>
</dbReference>
<feature type="binding site" evidence="9">
    <location>
        <position position="111"/>
    </location>
    <ligand>
        <name>L-histidine</name>
        <dbReference type="ChEBI" id="CHEBI:57595"/>
    </ligand>
</feature>
<keyword evidence="8" id="KW-0067">ATP-binding</keyword>
<reference evidence="11 12" key="1">
    <citation type="submission" date="2016-07" db="EMBL/GenBank/DDBJ databases">
        <title>Comparative genomics of the Campylobacter concisus group.</title>
        <authorList>
            <person name="Miller W.G."/>
            <person name="Yee E."/>
            <person name="Chapman M.H."/>
            <person name="Huynh S."/>
            <person name="Bono J.L."/>
            <person name="On S.L.W."/>
            <person name="StLeger J."/>
            <person name="Foster G."/>
            <person name="Parker C.T."/>
        </authorList>
    </citation>
    <scope>NUCLEOTIDE SEQUENCE [LARGE SCALE GENOMIC DNA]</scope>
    <source>
        <strain evidence="11 12">ATCC 33238</strain>
    </source>
</reference>
<keyword evidence="8" id="KW-0963">Cytoplasm</keyword>
<gene>
    <name evidence="8 11" type="primary">hisS</name>
    <name evidence="11" type="ORF">CRECT_1131</name>
</gene>
<dbReference type="AlphaFoldDB" id="A0A6G5QMB4"/>
<proteinExistence type="inferred from homology"/>
<dbReference type="RefSeq" id="WP_004320687.1">
    <property type="nucleotide sequence ID" value="NZ_CP012543.1"/>
</dbReference>
<feature type="binding site" evidence="9">
    <location>
        <position position="125"/>
    </location>
    <ligand>
        <name>L-histidine</name>
        <dbReference type="ChEBI" id="CHEBI:57595"/>
    </ligand>
</feature>
<name>A0A6G5QMB4_CAMRE</name>
<dbReference type="PIRSF" id="PIRSF001549">
    <property type="entry name" value="His-tRNA_synth"/>
    <property type="match status" value="1"/>
</dbReference>
<dbReference type="PANTHER" id="PTHR43707:SF1">
    <property type="entry name" value="HISTIDINE--TRNA LIGASE, MITOCHONDRIAL-RELATED"/>
    <property type="match status" value="1"/>
</dbReference>
<evidence type="ECO:0000256" key="7">
    <source>
        <dbReference type="ARBA" id="ARBA00047639"/>
    </source>
</evidence>
<dbReference type="SUPFAM" id="SSF52954">
    <property type="entry name" value="Class II aaRS ABD-related"/>
    <property type="match status" value="1"/>
</dbReference>
<dbReference type="InterPro" id="IPR041715">
    <property type="entry name" value="HisRS-like_core"/>
</dbReference>
<dbReference type="CDD" id="cd00773">
    <property type="entry name" value="HisRS-like_core"/>
    <property type="match status" value="1"/>
</dbReference>
<evidence type="ECO:0000256" key="4">
    <source>
        <dbReference type="ARBA" id="ARBA00022741"/>
    </source>
</evidence>
<protein>
    <recommendedName>
        <fullName evidence="8">Histidine--tRNA ligase</fullName>
        <ecNumber evidence="8">6.1.1.21</ecNumber>
    </recommendedName>
    <alternativeName>
        <fullName evidence="8">Histidyl-tRNA synthetase</fullName>
        <shortName evidence="8">HisRS</shortName>
    </alternativeName>
</protein>
<dbReference type="PANTHER" id="PTHR43707">
    <property type="entry name" value="HISTIDYL-TRNA SYNTHETASE"/>
    <property type="match status" value="1"/>
</dbReference>
<dbReference type="NCBIfam" id="TIGR00442">
    <property type="entry name" value="hisS"/>
    <property type="match status" value="1"/>
</dbReference>
<evidence type="ECO:0000256" key="2">
    <source>
        <dbReference type="ARBA" id="ARBA00011738"/>
    </source>
</evidence>
<dbReference type="GO" id="GO:0005737">
    <property type="term" value="C:cytoplasm"/>
    <property type="evidence" value="ECO:0007669"/>
    <property type="project" value="UniProtKB-SubCell"/>
</dbReference>
<evidence type="ECO:0000313" key="11">
    <source>
        <dbReference type="EMBL" id="QCD46791.1"/>
    </source>
</evidence>
<comment type="similarity">
    <text evidence="1 8">Belongs to the class-II aminoacyl-tRNA synthetase family.</text>
</comment>
<dbReference type="InterPro" id="IPR004154">
    <property type="entry name" value="Anticodon-bd"/>
</dbReference>
<evidence type="ECO:0000256" key="8">
    <source>
        <dbReference type="HAMAP-Rule" id="MF_00127"/>
    </source>
</evidence>
<dbReference type="Pfam" id="PF13393">
    <property type="entry name" value="tRNA-synt_His"/>
    <property type="match status" value="1"/>
</dbReference>
<dbReference type="InterPro" id="IPR015807">
    <property type="entry name" value="His-tRNA-ligase"/>
</dbReference>
<dbReference type="HAMAP" id="MF_00127">
    <property type="entry name" value="His_tRNA_synth"/>
    <property type="match status" value="1"/>
</dbReference>
<feature type="binding site" evidence="9">
    <location>
        <begin position="259"/>
        <end position="260"/>
    </location>
    <ligand>
        <name>L-histidine</name>
        <dbReference type="ChEBI" id="CHEBI:57595"/>
    </ligand>
</feature>
<dbReference type="EMBL" id="CP012543">
    <property type="protein sequence ID" value="QCD46791.1"/>
    <property type="molecule type" value="Genomic_DNA"/>
</dbReference>
<feature type="domain" description="Aminoacyl-transfer RNA synthetases class-II family profile" evidence="10">
    <location>
        <begin position="1"/>
        <end position="349"/>
    </location>
</feature>
<accession>A0A6G5QMB4</accession>
<evidence type="ECO:0000256" key="3">
    <source>
        <dbReference type="ARBA" id="ARBA00022598"/>
    </source>
</evidence>
<evidence type="ECO:0000256" key="9">
    <source>
        <dbReference type="PIRSR" id="PIRSR001549-1"/>
    </source>
</evidence>
<keyword evidence="3 8" id="KW-0436">Ligase</keyword>
<feature type="binding site" evidence="9">
    <location>
        <position position="129"/>
    </location>
    <ligand>
        <name>L-histidine</name>
        <dbReference type="ChEBI" id="CHEBI:57595"/>
    </ligand>
</feature>
<feature type="binding site" evidence="9">
    <location>
        <position position="255"/>
    </location>
    <ligand>
        <name>L-histidine</name>
        <dbReference type="ChEBI" id="CHEBI:57595"/>
    </ligand>
</feature>
<evidence type="ECO:0000256" key="6">
    <source>
        <dbReference type="ARBA" id="ARBA00023146"/>
    </source>
</evidence>
<comment type="subunit">
    <text evidence="2 8">Homodimer.</text>
</comment>